<dbReference type="STRING" id="1884432.SAMN05518683_1276"/>
<accession>A0A1I5XDF4</accession>
<dbReference type="OrthoDB" id="9797344at2"/>
<reference evidence="3" key="1">
    <citation type="submission" date="2016-10" db="EMBL/GenBank/DDBJ databases">
        <authorList>
            <person name="Varghese N."/>
            <person name="Submissions S."/>
        </authorList>
    </citation>
    <scope>NUCLEOTIDE SEQUENCE [LARGE SCALE GENOMIC DNA]</scope>
    <source>
        <strain evidence="3">S7</strain>
    </source>
</reference>
<evidence type="ECO:0000259" key="1">
    <source>
        <dbReference type="PROSITE" id="PS51831"/>
    </source>
</evidence>
<evidence type="ECO:0000313" key="2">
    <source>
        <dbReference type="EMBL" id="SFQ30009.1"/>
    </source>
</evidence>
<dbReference type="PROSITE" id="PS51831">
    <property type="entry name" value="HD"/>
    <property type="match status" value="1"/>
</dbReference>
<sequence>MNTSWILEEAQKEAASFFEQAGPSHDYWHTERVVSRSVYLAGEENADAFICELAAWLHDVADKKLNESEEEGRRHVQEWLQKHVDDRETENRVMDIISTISFRNGGDAVMHTLEGQVVQDADRLDAVGAIGIARTFAYAGEIGETLHRPDLPGAEKQNTAIGHFYNKLLRLKSLMNTRTAADIAAERQKFMIGYLEQFYSEWENKA</sequence>
<evidence type="ECO:0000313" key="3">
    <source>
        <dbReference type="Proteomes" id="UP000198892"/>
    </source>
</evidence>
<dbReference type="SMART" id="SM00471">
    <property type="entry name" value="HDc"/>
    <property type="match status" value="1"/>
</dbReference>
<protein>
    <recommendedName>
        <fullName evidence="1">HD domain-containing protein</fullName>
    </recommendedName>
</protein>
<organism evidence="2 3">
    <name type="scientific">Salibacterium halotolerans</name>
    <dbReference type="NCBI Taxonomy" id="1884432"/>
    <lineage>
        <taxon>Bacteria</taxon>
        <taxon>Bacillati</taxon>
        <taxon>Bacillota</taxon>
        <taxon>Bacilli</taxon>
        <taxon>Bacillales</taxon>
        <taxon>Bacillaceae</taxon>
    </lineage>
</organism>
<feature type="domain" description="HD" evidence="1">
    <location>
        <begin position="26"/>
        <end position="127"/>
    </location>
</feature>
<dbReference type="EMBL" id="FOXD01000027">
    <property type="protein sequence ID" value="SFQ30009.1"/>
    <property type="molecule type" value="Genomic_DNA"/>
</dbReference>
<dbReference type="Gene3D" id="1.20.58.1910">
    <property type="match status" value="1"/>
</dbReference>
<dbReference type="PANTHER" id="PTHR33594:SF1">
    <property type="entry name" value="HD_PDEASE DOMAIN-CONTAINING PROTEIN"/>
    <property type="match status" value="1"/>
</dbReference>
<dbReference type="Gene3D" id="1.10.472.50">
    <property type="entry name" value="HD-domain/PDEase-like"/>
    <property type="match status" value="1"/>
</dbReference>
<dbReference type="CDD" id="cd00077">
    <property type="entry name" value="HDc"/>
    <property type="match status" value="1"/>
</dbReference>
<dbReference type="PANTHER" id="PTHR33594">
    <property type="entry name" value="SUPERFAMILY HYDROLASE, PUTATIVE (AFU_ORTHOLOGUE AFUA_1G03035)-RELATED"/>
    <property type="match status" value="1"/>
</dbReference>
<dbReference type="Proteomes" id="UP000198892">
    <property type="component" value="Unassembled WGS sequence"/>
</dbReference>
<dbReference type="SUPFAM" id="SSF109604">
    <property type="entry name" value="HD-domain/PDEase-like"/>
    <property type="match status" value="1"/>
</dbReference>
<dbReference type="AlphaFoldDB" id="A0A1I5XDF4"/>
<dbReference type="RefSeq" id="WP_093339092.1">
    <property type="nucleotide sequence ID" value="NZ_FOXD01000027.1"/>
</dbReference>
<keyword evidence="3" id="KW-1185">Reference proteome</keyword>
<proteinExistence type="predicted"/>
<dbReference type="InterPro" id="IPR003607">
    <property type="entry name" value="HD/PDEase_dom"/>
</dbReference>
<name>A0A1I5XDF4_9BACI</name>
<dbReference type="InterPro" id="IPR006674">
    <property type="entry name" value="HD_domain"/>
</dbReference>
<dbReference type="Pfam" id="PF01966">
    <property type="entry name" value="HD"/>
    <property type="match status" value="1"/>
</dbReference>
<gene>
    <name evidence="2" type="ORF">SAMN05518683_1276</name>
</gene>